<dbReference type="KEGG" id="chv:CHELV3228_a0086"/>
<feature type="coiled-coil region" evidence="1">
    <location>
        <begin position="40"/>
        <end position="67"/>
    </location>
</feature>
<evidence type="ECO:0000256" key="2">
    <source>
        <dbReference type="SAM" id="SignalP"/>
    </source>
</evidence>
<dbReference type="RefSeq" id="WP_082200869.1">
    <property type="nucleotide sequence ID" value="NZ_CP020479.1"/>
</dbReference>
<gene>
    <name evidence="3" type="ORF">FDW42_09635</name>
</gene>
<organism evidence="3 4">
    <name type="scientific">Campylobacter helveticus</name>
    <dbReference type="NCBI Taxonomy" id="28898"/>
    <lineage>
        <taxon>Bacteria</taxon>
        <taxon>Pseudomonadati</taxon>
        <taxon>Campylobacterota</taxon>
        <taxon>Epsilonproteobacteria</taxon>
        <taxon>Campylobacterales</taxon>
        <taxon>Campylobacteraceae</taxon>
        <taxon>Campylobacter</taxon>
    </lineage>
</organism>
<sequence>MKKSIPTLFILSILALTQANACVCAGQISSSYNDFKNHISSKLNAQFESLKKLNNSLKQNANTLSSQNELLVKHNALIKHDALKEKELIFKLTQKNEMR</sequence>
<keyword evidence="2" id="KW-0732">Signal</keyword>
<dbReference type="EMBL" id="VDBS01000091">
    <property type="protein sequence ID" value="TNB55104.1"/>
    <property type="molecule type" value="Genomic_DNA"/>
</dbReference>
<reference evidence="3 4" key="1">
    <citation type="submission" date="2019-05" db="EMBL/GenBank/DDBJ databases">
        <title>Draft genomes of eight strains of Campylobacter helveticus isolated from cats and a dog in New Zealand.</title>
        <authorList>
            <person name="Bojanic K."/>
            <person name="Midwinter A.C."/>
            <person name="Biggs P.J."/>
            <person name="Acke E."/>
            <person name="Cornelius A.J."/>
            <person name="Marshall J.C."/>
        </authorList>
    </citation>
    <scope>NUCLEOTIDE SEQUENCE [LARGE SCALE GENOMIC DNA]</scope>
    <source>
        <strain evidence="3 4">ACP123b</strain>
    </source>
</reference>
<keyword evidence="1" id="KW-0175">Coiled coil</keyword>
<protein>
    <submittedName>
        <fullName evidence="3">Uncharacterized protein</fullName>
    </submittedName>
</protein>
<evidence type="ECO:0000313" key="4">
    <source>
        <dbReference type="Proteomes" id="UP000306813"/>
    </source>
</evidence>
<name>A0AAX2UHV9_9BACT</name>
<dbReference type="Proteomes" id="UP000306813">
    <property type="component" value="Unassembled WGS sequence"/>
</dbReference>
<dbReference type="AlphaFoldDB" id="A0AAX2UHV9"/>
<feature type="signal peptide" evidence="2">
    <location>
        <begin position="1"/>
        <end position="21"/>
    </location>
</feature>
<evidence type="ECO:0000256" key="1">
    <source>
        <dbReference type="SAM" id="Coils"/>
    </source>
</evidence>
<proteinExistence type="predicted"/>
<accession>A0AAX2UHV9</accession>
<feature type="chain" id="PRO_5043836355" evidence="2">
    <location>
        <begin position="22"/>
        <end position="99"/>
    </location>
</feature>
<dbReference type="GeneID" id="52037820"/>
<comment type="caution">
    <text evidence="3">The sequence shown here is derived from an EMBL/GenBank/DDBJ whole genome shotgun (WGS) entry which is preliminary data.</text>
</comment>
<evidence type="ECO:0000313" key="3">
    <source>
        <dbReference type="EMBL" id="TNB55104.1"/>
    </source>
</evidence>